<gene>
    <name evidence="1" type="ORF">MLD38_030566</name>
</gene>
<sequence length="114" mass="12736">MGSIHQFHIFTRLSFLLVHNFLTMSMNLVTPAKILILFLIISMMPMATRGRLLPDDLPAARATRGAVSVGSHALLCRLGYRTLANQSPVPEKMRRNLAQEERVAPDGPNPQHHL</sequence>
<keyword evidence="2" id="KW-1185">Reference proteome</keyword>
<accession>A0ACB9MN79</accession>
<dbReference type="Proteomes" id="UP001057402">
    <property type="component" value="Chromosome 9"/>
</dbReference>
<evidence type="ECO:0000313" key="2">
    <source>
        <dbReference type="Proteomes" id="UP001057402"/>
    </source>
</evidence>
<dbReference type="EMBL" id="CM042888">
    <property type="protein sequence ID" value="KAI4325143.1"/>
    <property type="molecule type" value="Genomic_DNA"/>
</dbReference>
<evidence type="ECO:0000313" key="1">
    <source>
        <dbReference type="EMBL" id="KAI4325143.1"/>
    </source>
</evidence>
<comment type="caution">
    <text evidence="1">The sequence shown here is derived from an EMBL/GenBank/DDBJ whole genome shotgun (WGS) entry which is preliminary data.</text>
</comment>
<proteinExistence type="predicted"/>
<reference evidence="2" key="1">
    <citation type="journal article" date="2023" name="Front. Plant Sci.">
        <title>Chromosomal-level genome assembly of Melastoma candidum provides insights into trichome evolution.</title>
        <authorList>
            <person name="Zhong Y."/>
            <person name="Wu W."/>
            <person name="Sun C."/>
            <person name="Zou P."/>
            <person name="Liu Y."/>
            <person name="Dai S."/>
            <person name="Zhou R."/>
        </authorList>
    </citation>
    <scope>NUCLEOTIDE SEQUENCE [LARGE SCALE GENOMIC DNA]</scope>
</reference>
<protein>
    <submittedName>
        <fullName evidence="1">Uncharacterized protein</fullName>
    </submittedName>
</protein>
<organism evidence="1 2">
    <name type="scientific">Melastoma candidum</name>
    <dbReference type="NCBI Taxonomy" id="119954"/>
    <lineage>
        <taxon>Eukaryota</taxon>
        <taxon>Viridiplantae</taxon>
        <taxon>Streptophyta</taxon>
        <taxon>Embryophyta</taxon>
        <taxon>Tracheophyta</taxon>
        <taxon>Spermatophyta</taxon>
        <taxon>Magnoliopsida</taxon>
        <taxon>eudicotyledons</taxon>
        <taxon>Gunneridae</taxon>
        <taxon>Pentapetalae</taxon>
        <taxon>rosids</taxon>
        <taxon>malvids</taxon>
        <taxon>Myrtales</taxon>
        <taxon>Melastomataceae</taxon>
        <taxon>Melastomatoideae</taxon>
        <taxon>Melastomateae</taxon>
        <taxon>Melastoma</taxon>
    </lineage>
</organism>
<name>A0ACB9MN79_9MYRT</name>